<accession>A0A4R6ZTQ7</accession>
<gene>
    <name evidence="3" type="ORF">DFP85_10445</name>
</gene>
<dbReference type="InterPro" id="IPR007890">
    <property type="entry name" value="CHASE2"/>
</dbReference>
<evidence type="ECO:0000259" key="2">
    <source>
        <dbReference type="SMART" id="SM01080"/>
    </source>
</evidence>
<protein>
    <submittedName>
        <fullName evidence="3">CHASE2 domain-containing protein</fullName>
    </submittedName>
</protein>
<dbReference type="SMART" id="SM01080">
    <property type="entry name" value="CHASE2"/>
    <property type="match status" value="1"/>
</dbReference>
<dbReference type="AlphaFoldDB" id="A0A4R6ZTQ7"/>
<sequence length="463" mass="52032">MKPLEPWRQRWSTLRHKLWCRLSVRYLTYLALGAWALLADPFTLSSTSDRALSREYHNFYVRLSGVEMAPLTVVTIDAASIRDLNADGSGWMSSNDWPLDYADHARLISDLTVKQERPPASLFYDIYFEEQRDASGELERLGRRLSLIDNRGTGTDIVLAGGGKPMPMSPDAYERLDQPRLSATAWSGHGELYPLSAPIQFQDSETTETTPTPATVMYQALCAAGAKECAWLDPSSAPAVSVHWAAVESSECIPARPGSHIWMLAKRFLEGVLQGLYSKAEPSHLPAKCMPVHIVRASQLYGDDPVSLVPPGIDEDAPYAVMVGVVMPSTHDYIQTPVYERVPGVLLHAMAFENLWRLDDGYFHYRNMTYWGLLFWAAAVLLFMGQAERRHNSPPRRKLPWVLLWWAAIAGAVVLVQLVFHNILRIVPEGWLSLIAVVPLLREIVLRNEAAIMKIKENLNESR</sequence>
<feature type="transmembrane region" description="Helical" evidence="1">
    <location>
        <begin position="426"/>
        <end position="446"/>
    </location>
</feature>
<proteinExistence type="predicted"/>
<reference evidence="3 4" key="1">
    <citation type="submission" date="2019-03" db="EMBL/GenBank/DDBJ databases">
        <title>Genomic Encyclopedia of Type Strains, Phase III (KMG-III): the genomes of soil and plant-associated and newly described type strains.</title>
        <authorList>
            <person name="Whitman W."/>
        </authorList>
    </citation>
    <scope>NUCLEOTIDE SEQUENCE [LARGE SCALE GENOMIC DNA]</scope>
    <source>
        <strain evidence="3 4">CECT 5797</strain>
    </source>
</reference>
<keyword evidence="1" id="KW-0812">Transmembrane</keyword>
<keyword evidence="1" id="KW-0472">Membrane</keyword>
<dbReference type="Proteomes" id="UP000295212">
    <property type="component" value="Unassembled WGS sequence"/>
</dbReference>
<organism evidence="3 4">
    <name type="scientific">Halomonas ventosae</name>
    <dbReference type="NCBI Taxonomy" id="229007"/>
    <lineage>
        <taxon>Bacteria</taxon>
        <taxon>Pseudomonadati</taxon>
        <taxon>Pseudomonadota</taxon>
        <taxon>Gammaproteobacteria</taxon>
        <taxon>Oceanospirillales</taxon>
        <taxon>Halomonadaceae</taxon>
        <taxon>Halomonas</taxon>
    </lineage>
</organism>
<dbReference type="EMBL" id="SNZJ01000004">
    <property type="protein sequence ID" value="TDR56130.1"/>
    <property type="molecule type" value="Genomic_DNA"/>
</dbReference>
<feature type="transmembrane region" description="Helical" evidence="1">
    <location>
        <begin position="368"/>
        <end position="387"/>
    </location>
</feature>
<evidence type="ECO:0000313" key="3">
    <source>
        <dbReference type="EMBL" id="TDR56130.1"/>
    </source>
</evidence>
<keyword evidence="1" id="KW-1133">Transmembrane helix</keyword>
<feature type="transmembrane region" description="Helical" evidence="1">
    <location>
        <begin position="399"/>
        <end position="420"/>
    </location>
</feature>
<feature type="domain" description="CHASE2" evidence="2">
    <location>
        <begin position="49"/>
        <end position="385"/>
    </location>
</feature>
<evidence type="ECO:0000256" key="1">
    <source>
        <dbReference type="SAM" id="Phobius"/>
    </source>
</evidence>
<dbReference type="RefSeq" id="WP_166644597.1">
    <property type="nucleotide sequence ID" value="NZ_SNZJ01000004.1"/>
</dbReference>
<dbReference type="Pfam" id="PF05226">
    <property type="entry name" value="CHASE2"/>
    <property type="match status" value="1"/>
</dbReference>
<evidence type="ECO:0000313" key="4">
    <source>
        <dbReference type="Proteomes" id="UP000295212"/>
    </source>
</evidence>
<comment type="caution">
    <text evidence="3">The sequence shown here is derived from an EMBL/GenBank/DDBJ whole genome shotgun (WGS) entry which is preliminary data.</text>
</comment>
<name>A0A4R6ZTQ7_9GAMM</name>